<keyword evidence="1" id="KW-0479">Metal-binding</keyword>
<dbReference type="SMART" id="SM00589">
    <property type="entry name" value="PRY"/>
    <property type="match status" value="1"/>
</dbReference>
<evidence type="ECO:0000256" key="3">
    <source>
        <dbReference type="ARBA" id="ARBA00022833"/>
    </source>
</evidence>
<dbReference type="Pfam" id="PF13765">
    <property type="entry name" value="PRY"/>
    <property type="match status" value="1"/>
</dbReference>
<evidence type="ECO:0000313" key="7">
    <source>
        <dbReference type="RefSeq" id="XP_038832614.1"/>
    </source>
</evidence>
<keyword evidence="3" id="KW-0862">Zinc</keyword>
<keyword evidence="6" id="KW-1185">Reference proteome</keyword>
<dbReference type="PROSITE" id="PS50188">
    <property type="entry name" value="B302_SPRY"/>
    <property type="match status" value="1"/>
</dbReference>
<dbReference type="AlphaFoldDB" id="A0A8U0TXB0"/>
<evidence type="ECO:0000256" key="1">
    <source>
        <dbReference type="ARBA" id="ARBA00022723"/>
    </source>
</evidence>
<accession>A0A8U0TXB0</accession>
<dbReference type="PRINTS" id="PR01407">
    <property type="entry name" value="BUTYPHLNCDUF"/>
</dbReference>
<sequence>MRKTKSKVQEMIQERLLKVKEIKHAVELSKSNAKREIADNAEVFTAMVRCIERSQAELIEVVEGKQKAAEKRAEGLVEELEQEITELKRGSTELEQLSDIEDHLLLLYSSPSLCTTLPHTKNWSEICVHSSVGVGIPGRVVSQLEETLSKEIKNVCVADLKKIQQYAVDVTLDPDTAYAKLILSKDRKQVRYGDKKQNPPSNPETFDYHTRVLGKEGFSSGRFYYEVQVKGRTSWGLGMARESIIRKG</sequence>
<keyword evidence="2" id="KW-0863">Zinc-finger</keyword>
<evidence type="ECO:0000313" key="6">
    <source>
        <dbReference type="Proteomes" id="UP000808372"/>
    </source>
</evidence>
<keyword evidence="4" id="KW-0175">Coiled coil</keyword>
<dbReference type="Proteomes" id="UP000808372">
    <property type="component" value="Chromosome 37"/>
</dbReference>
<evidence type="ECO:0000256" key="4">
    <source>
        <dbReference type="SAM" id="Coils"/>
    </source>
</evidence>
<feature type="domain" description="B30.2/SPRY" evidence="5">
    <location>
        <begin position="150"/>
        <end position="248"/>
    </location>
</feature>
<dbReference type="PANTHER" id="PTHR25465:SF32">
    <property type="entry name" value="BLOODTHIRSTY-RELATED GENE FAMILY, MEMBER 16 ISOFORM X1-RELATED"/>
    <property type="match status" value="1"/>
</dbReference>
<dbReference type="PANTHER" id="PTHR25465">
    <property type="entry name" value="B-BOX DOMAIN CONTAINING"/>
    <property type="match status" value="1"/>
</dbReference>
<evidence type="ECO:0000259" key="5">
    <source>
        <dbReference type="PROSITE" id="PS50188"/>
    </source>
</evidence>
<proteinExistence type="predicted"/>
<name>A0A8U0TXB0_SALNM</name>
<evidence type="ECO:0000256" key="2">
    <source>
        <dbReference type="ARBA" id="ARBA00022771"/>
    </source>
</evidence>
<dbReference type="Gene3D" id="2.60.120.920">
    <property type="match status" value="1"/>
</dbReference>
<dbReference type="GO" id="GO:0005737">
    <property type="term" value="C:cytoplasm"/>
    <property type="evidence" value="ECO:0007669"/>
    <property type="project" value="UniProtKB-ARBA"/>
</dbReference>
<dbReference type="InterPro" id="IPR043136">
    <property type="entry name" value="B30.2/SPRY_sf"/>
</dbReference>
<dbReference type="GeneID" id="120031108"/>
<dbReference type="InterPro" id="IPR003879">
    <property type="entry name" value="Butyrophylin_SPRY"/>
</dbReference>
<dbReference type="KEGG" id="snh:120031108"/>
<dbReference type="RefSeq" id="XP_038832614.1">
    <property type="nucleotide sequence ID" value="XM_038976686.1"/>
</dbReference>
<dbReference type="GO" id="GO:0008270">
    <property type="term" value="F:zinc ion binding"/>
    <property type="evidence" value="ECO:0007669"/>
    <property type="project" value="UniProtKB-KW"/>
</dbReference>
<organism evidence="6 7">
    <name type="scientific">Salvelinus namaycush</name>
    <name type="common">Lake trout</name>
    <name type="synonym">Salmo namaycush</name>
    <dbReference type="NCBI Taxonomy" id="8040"/>
    <lineage>
        <taxon>Eukaryota</taxon>
        <taxon>Metazoa</taxon>
        <taxon>Chordata</taxon>
        <taxon>Craniata</taxon>
        <taxon>Vertebrata</taxon>
        <taxon>Euteleostomi</taxon>
        <taxon>Actinopterygii</taxon>
        <taxon>Neopterygii</taxon>
        <taxon>Teleostei</taxon>
        <taxon>Protacanthopterygii</taxon>
        <taxon>Salmoniformes</taxon>
        <taxon>Salmonidae</taxon>
        <taxon>Salmoninae</taxon>
        <taxon>Salvelinus</taxon>
    </lineage>
</organism>
<reference evidence="7" key="1">
    <citation type="submission" date="2025-08" db="UniProtKB">
        <authorList>
            <consortium name="RefSeq"/>
        </authorList>
    </citation>
    <scope>IDENTIFICATION</scope>
    <source>
        <tissue evidence="7">White muscle</tissue>
    </source>
</reference>
<dbReference type="InterPro" id="IPR006574">
    <property type="entry name" value="PRY"/>
</dbReference>
<gene>
    <name evidence="7" type="primary">LOC120031108</name>
</gene>
<dbReference type="InterPro" id="IPR051051">
    <property type="entry name" value="E3_ubiq-ligase_TRIM/RNF"/>
</dbReference>
<dbReference type="InterPro" id="IPR013320">
    <property type="entry name" value="ConA-like_dom_sf"/>
</dbReference>
<dbReference type="InterPro" id="IPR058030">
    <property type="entry name" value="TRIM8/14/16/25/29/45/65_CC"/>
</dbReference>
<feature type="coiled-coil region" evidence="4">
    <location>
        <begin position="59"/>
        <end position="97"/>
    </location>
</feature>
<dbReference type="Pfam" id="PF25600">
    <property type="entry name" value="TRIM_CC"/>
    <property type="match status" value="1"/>
</dbReference>
<dbReference type="SUPFAM" id="SSF49899">
    <property type="entry name" value="Concanavalin A-like lectins/glucanases"/>
    <property type="match status" value="1"/>
</dbReference>
<dbReference type="InterPro" id="IPR001870">
    <property type="entry name" value="B30.2/SPRY"/>
</dbReference>
<protein>
    <submittedName>
        <fullName evidence="7">E3 ubiquitin-protein ligase TRIM7-like</fullName>
    </submittedName>
</protein>